<dbReference type="KEGG" id="elio:KO353_00940"/>
<accession>A0A975U204</accession>
<organism evidence="1 2">
    <name type="scientific">Elioraea tepida</name>
    <dbReference type="NCBI Taxonomy" id="2843330"/>
    <lineage>
        <taxon>Bacteria</taxon>
        <taxon>Pseudomonadati</taxon>
        <taxon>Pseudomonadota</taxon>
        <taxon>Alphaproteobacteria</taxon>
        <taxon>Acetobacterales</taxon>
        <taxon>Elioraeaceae</taxon>
        <taxon>Elioraea</taxon>
    </lineage>
</organism>
<name>A0A975U204_9PROT</name>
<evidence type="ECO:0000313" key="1">
    <source>
        <dbReference type="EMBL" id="QXM24872.1"/>
    </source>
</evidence>
<reference evidence="1" key="1">
    <citation type="submission" date="2021-06" db="EMBL/GenBank/DDBJ databases">
        <title>Elioraea tepida, sp. nov., a moderately thermophilic aerobic anoxygenic phototrophic bacterium isolated from an alkaline siliceous hot spring mat community in Yellowstone National Park, WY, USA.</title>
        <authorList>
            <person name="Saini M.K."/>
            <person name="Yoshida S."/>
            <person name="Sebastian A."/>
            <person name="Hirose S."/>
            <person name="Hara E."/>
            <person name="Tamaki H."/>
            <person name="Soulier N.T."/>
            <person name="Albert I."/>
            <person name="Hanada S."/>
            <person name="Bryant D.A."/>
            <person name="Tank M."/>
        </authorList>
    </citation>
    <scope>NUCLEOTIDE SEQUENCE</scope>
    <source>
        <strain evidence="1">MS-P2</strain>
    </source>
</reference>
<evidence type="ECO:0000313" key="2">
    <source>
        <dbReference type="Proteomes" id="UP000694001"/>
    </source>
</evidence>
<evidence type="ECO:0008006" key="3">
    <source>
        <dbReference type="Google" id="ProtNLM"/>
    </source>
</evidence>
<sequence>MAIAPGLAVWFQFAATVTEANINYGRLNIVNIQGGGQPFVQAMQRGDIDLFIGWFIGWEPFESMAIQQGLAWRQTVLDYSKSRAVGAELGMVGASRAALDGKREAVRRLVYAYLQAQNRVSASKETLATAIASWTGLDTAVAREVADKMTLEQSLTLAQIQAQAREFHRLGVLQRDVSAEMPQFFDHTIIASVRR</sequence>
<gene>
    <name evidence="1" type="ORF">KO353_00940</name>
</gene>
<keyword evidence="2" id="KW-1185">Reference proteome</keyword>
<dbReference type="AlphaFoldDB" id="A0A975U204"/>
<dbReference type="Proteomes" id="UP000694001">
    <property type="component" value="Chromosome"/>
</dbReference>
<protein>
    <recommendedName>
        <fullName evidence="3">SsuA/THI5-like domain-containing protein</fullName>
    </recommendedName>
</protein>
<dbReference type="EMBL" id="CP076448">
    <property type="protein sequence ID" value="QXM24872.1"/>
    <property type="molecule type" value="Genomic_DNA"/>
</dbReference>
<proteinExistence type="predicted"/>